<dbReference type="Proteomes" id="UP000235023">
    <property type="component" value="Unassembled WGS sequence"/>
</dbReference>
<keyword evidence="4" id="KW-1185">Reference proteome</keyword>
<reference evidence="4" key="1">
    <citation type="submission" date="2017-12" db="EMBL/GenBank/DDBJ databases">
        <authorList>
            <consortium name="DOE Joint Genome Institute"/>
            <person name="Mondo S.J."/>
            <person name="Kjaerbolling I."/>
            <person name="Vesth T.C."/>
            <person name="Frisvad J.C."/>
            <person name="Nybo J.L."/>
            <person name="Theobald S."/>
            <person name="Kuo A."/>
            <person name="Bowyer P."/>
            <person name="Matsuda Y."/>
            <person name="Lyhne E.K."/>
            <person name="Kogle M.E."/>
            <person name="Clum A."/>
            <person name="Lipzen A."/>
            <person name="Salamov A."/>
            <person name="Ngan C.Y."/>
            <person name="Daum C."/>
            <person name="Chiniquy J."/>
            <person name="Barry K."/>
            <person name="LaButti K."/>
            <person name="Haridas S."/>
            <person name="Simmons B.A."/>
            <person name="Magnuson J.K."/>
            <person name="Mortensen U.H."/>
            <person name="Larsen T.O."/>
            <person name="Grigoriev I.V."/>
            <person name="Baker S.E."/>
            <person name="Andersen M.R."/>
            <person name="Nordberg H.P."/>
            <person name="Cantor M.N."/>
            <person name="Hua S.X."/>
        </authorList>
    </citation>
    <scope>NUCLEOTIDE SEQUENCE [LARGE SCALE GENOMIC DNA]</scope>
    <source>
        <strain evidence="4">IBT 19404</strain>
    </source>
</reference>
<evidence type="ECO:0000313" key="4">
    <source>
        <dbReference type="Proteomes" id="UP000235023"/>
    </source>
</evidence>
<organism evidence="3 4">
    <name type="scientific">Aspergillus taichungensis</name>
    <dbReference type="NCBI Taxonomy" id="482145"/>
    <lineage>
        <taxon>Eukaryota</taxon>
        <taxon>Fungi</taxon>
        <taxon>Dikarya</taxon>
        <taxon>Ascomycota</taxon>
        <taxon>Pezizomycotina</taxon>
        <taxon>Eurotiomycetes</taxon>
        <taxon>Eurotiomycetidae</taxon>
        <taxon>Eurotiales</taxon>
        <taxon>Aspergillaceae</taxon>
        <taxon>Aspergillus</taxon>
        <taxon>Aspergillus subgen. Circumdati</taxon>
    </lineage>
</organism>
<feature type="signal peptide" evidence="1">
    <location>
        <begin position="1"/>
        <end position="16"/>
    </location>
</feature>
<evidence type="ECO:0000256" key="1">
    <source>
        <dbReference type="SAM" id="SignalP"/>
    </source>
</evidence>
<sequence length="366" mass="40418">MLRFLTLIFLFPLVLGLAQDQAAALQHHLIDKNLDSGRRWGVAATEMGMPYVLPNGDIGYLFGDTMSSIRVQDAQDLRSPVMLRSGIHPREEGGIRFESAAGVVGDGLAPGLFYNGLQGDDGTDTGIWEFTVLPNDGISFPETGEHIVSYVSIMNWTDPATSNYAGLAYSLDGDNFVRLDVKWHNNDDNTDPFQRWTMQRDGDWVYVFSIRSVTQYGPMMLQRVPWDRITDKDAFEGWGWNGEDWGWGRPCSPILSGDFGMHSVRKLQDGTWAMVYSNASASAPQIVSRSAKSPTGPWSDETMQVMQQGDGSLLYSGFIHPWSSTEKDGLFLLVTNWTSTGDQARTTGAAANLQGFVSVSQYAGTL</sequence>
<evidence type="ECO:0000259" key="2">
    <source>
        <dbReference type="Pfam" id="PF13810"/>
    </source>
</evidence>
<accession>A0A2J5HTV4</accession>
<protein>
    <recommendedName>
        <fullName evidence="2">DUF4185 domain-containing protein</fullName>
    </recommendedName>
</protein>
<feature type="chain" id="PRO_5014395071" description="DUF4185 domain-containing protein" evidence="1">
    <location>
        <begin position="17"/>
        <end position="366"/>
    </location>
</feature>
<gene>
    <name evidence="3" type="ORF">BDW42DRAFT_185820</name>
</gene>
<dbReference type="EMBL" id="KZ559543">
    <property type="protein sequence ID" value="PLN80802.1"/>
    <property type="molecule type" value="Genomic_DNA"/>
</dbReference>
<dbReference type="AlphaFoldDB" id="A0A2J5HTV4"/>
<feature type="domain" description="DUF4185" evidence="2">
    <location>
        <begin position="37"/>
        <end position="338"/>
    </location>
</feature>
<proteinExistence type="predicted"/>
<evidence type="ECO:0000313" key="3">
    <source>
        <dbReference type="EMBL" id="PLN80802.1"/>
    </source>
</evidence>
<dbReference type="Pfam" id="PF13810">
    <property type="entry name" value="DUF4185"/>
    <property type="match status" value="1"/>
</dbReference>
<keyword evidence="1" id="KW-0732">Signal</keyword>
<dbReference type="InterPro" id="IPR025442">
    <property type="entry name" value="DUF4185"/>
</dbReference>
<name>A0A2J5HTV4_9EURO</name>
<dbReference type="OrthoDB" id="4390332at2759"/>